<comment type="caution">
    <text evidence="3">The sequence shown here is derived from an EMBL/GenBank/DDBJ whole genome shotgun (WGS) entry which is preliminary data.</text>
</comment>
<organism evidence="3 4">
    <name type="scientific">Aneurinibacillus danicus</name>
    <dbReference type="NCBI Taxonomy" id="267746"/>
    <lineage>
        <taxon>Bacteria</taxon>
        <taxon>Bacillati</taxon>
        <taxon>Bacillota</taxon>
        <taxon>Bacilli</taxon>
        <taxon>Bacillales</taxon>
        <taxon>Paenibacillaceae</taxon>
        <taxon>Aneurinibacillus group</taxon>
        <taxon>Aneurinibacillus</taxon>
    </lineage>
</organism>
<proteinExistence type="predicted"/>
<evidence type="ECO:0000313" key="4">
    <source>
        <dbReference type="Proteomes" id="UP000321157"/>
    </source>
</evidence>
<dbReference type="PROSITE" id="PS51782">
    <property type="entry name" value="LYSM"/>
    <property type="match status" value="1"/>
</dbReference>
<dbReference type="Proteomes" id="UP000321157">
    <property type="component" value="Unassembled WGS sequence"/>
</dbReference>
<evidence type="ECO:0000256" key="1">
    <source>
        <dbReference type="SAM" id="MobiDB-lite"/>
    </source>
</evidence>
<dbReference type="Gene3D" id="3.10.350.10">
    <property type="entry name" value="LysM domain"/>
    <property type="match status" value="1"/>
</dbReference>
<dbReference type="InterPro" id="IPR018392">
    <property type="entry name" value="LysM"/>
</dbReference>
<evidence type="ECO:0000313" key="3">
    <source>
        <dbReference type="EMBL" id="GEN33860.1"/>
    </source>
</evidence>
<dbReference type="Pfam" id="PF01476">
    <property type="entry name" value="LysM"/>
    <property type="match status" value="1"/>
</dbReference>
<evidence type="ECO:0000259" key="2">
    <source>
        <dbReference type="PROSITE" id="PS51782"/>
    </source>
</evidence>
<gene>
    <name evidence="3" type="ORF">ADA01nite_13200</name>
</gene>
<dbReference type="SUPFAM" id="SSF54106">
    <property type="entry name" value="LysM domain"/>
    <property type="match status" value="1"/>
</dbReference>
<dbReference type="CDD" id="cd00118">
    <property type="entry name" value="LysM"/>
    <property type="match status" value="1"/>
</dbReference>
<reference evidence="3 4" key="1">
    <citation type="submission" date="2019-07" db="EMBL/GenBank/DDBJ databases">
        <title>Whole genome shotgun sequence of Aneurinibacillus danicus NBRC 102444.</title>
        <authorList>
            <person name="Hosoyama A."/>
            <person name="Uohara A."/>
            <person name="Ohji S."/>
            <person name="Ichikawa N."/>
        </authorList>
    </citation>
    <scope>NUCLEOTIDE SEQUENCE [LARGE SCALE GENOMIC DNA]</scope>
    <source>
        <strain evidence="3 4">NBRC 102444</strain>
    </source>
</reference>
<sequence>MDIRLEDEQIKVGDTLLPGVYDGMEITGDIRTDEEELEGGKKVVNYSYNPATIRLNLKLLNDGDGTAEAKLATIQKVFRASPSQKKPQTYKFVSSHAKARGIGQVMLIRLRSQDTSMNDIISVSLEFQATESTTVSVQKVAANTGDGQQYIVKKGDTLSALARKFGTTVDAIAKANNIANVNLIYIGQRLTIPAASSSPTRHATSTAAVDDADAPKVR</sequence>
<keyword evidence="4" id="KW-1185">Reference proteome</keyword>
<feature type="compositionally biased region" description="Polar residues" evidence="1">
    <location>
        <begin position="196"/>
        <end position="206"/>
    </location>
</feature>
<protein>
    <recommendedName>
        <fullName evidence="2">LysM domain-containing protein</fullName>
    </recommendedName>
</protein>
<dbReference type="PANTHER" id="PTHR33734">
    <property type="entry name" value="LYSM DOMAIN-CONTAINING GPI-ANCHORED PROTEIN 2"/>
    <property type="match status" value="1"/>
</dbReference>
<dbReference type="InterPro" id="IPR036779">
    <property type="entry name" value="LysM_dom_sf"/>
</dbReference>
<dbReference type="EMBL" id="BJXX01000056">
    <property type="protein sequence ID" value="GEN33860.1"/>
    <property type="molecule type" value="Genomic_DNA"/>
</dbReference>
<feature type="region of interest" description="Disordered" evidence="1">
    <location>
        <begin position="196"/>
        <end position="218"/>
    </location>
</feature>
<dbReference type="PANTHER" id="PTHR33734:SF22">
    <property type="entry name" value="MEMBRANE-BOUND LYTIC MUREIN TRANSGLYCOSYLASE D"/>
    <property type="match status" value="1"/>
</dbReference>
<feature type="domain" description="LysM" evidence="2">
    <location>
        <begin position="148"/>
        <end position="192"/>
    </location>
</feature>
<name>A0A511V4L9_9BACL</name>
<accession>A0A511V4L9</accession>
<dbReference type="SMART" id="SM00257">
    <property type="entry name" value="LysM"/>
    <property type="match status" value="1"/>
</dbReference>
<dbReference type="AlphaFoldDB" id="A0A511V4L9"/>